<evidence type="ECO:0000256" key="7">
    <source>
        <dbReference type="ARBA" id="ARBA00022532"/>
    </source>
</evidence>
<dbReference type="PANTHER" id="PTHR43416:SF5">
    <property type="entry name" value="DIHYDROLIPOYLLYSINE-RESIDUE SUCCINYLTRANSFERASE COMPONENT OF 2-OXOGLUTARATE DEHYDROGENASE COMPLEX, MITOCHONDRIAL"/>
    <property type="match status" value="1"/>
</dbReference>
<evidence type="ECO:0000256" key="8">
    <source>
        <dbReference type="ARBA" id="ARBA00022679"/>
    </source>
</evidence>
<reference evidence="16 17" key="1">
    <citation type="journal article" date="2016" name="Front. Microbiol.">
        <title>Comprehensive Phylogenetic Analysis of Bovine Non-aureus Staphylococci Species Based on Whole-Genome Sequencing.</title>
        <authorList>
            <person name="Naushad S."/>
            <person name="Barkema H.W."/>
            <person name="Luby C."/>
            <person name="Condas L.A."/>
            <person name="Nobrega D.B."/>
            <person name="Carson D.A."/>
            <person name="De Buck J."/>
        </authorList>
    </citation>
    <scope>NUCLEOTIDE SEQUENCE [LARGE SCALE GENOMIC DNA]</scope>
    <source>
        <strain evidence="16 17">SNUC 4554</strain>
    </source>
</reference>
<evidence type="ECO:0000259" key="15">
    <source>
        <dbReference type="PROSITE" id="PS51826"/>
    </source>
</evidence>
<evidence type="ECO:0000256" key="2">
    <source>
        <dbReference type="ARBA" id="ARBA00005145"/>
    </source>
</evidence>
<dbReference type="Pfam" id="PF02817">
    <property type="entry name" value="E3_binding"/>
    <property type="match status" value="1"/>
</dbReference>
<dbReference type="FunFam" id="3.30.559.10:FF:000007">
    <property type="entry name" value="Dihydrolipoamide acetyltransferase component of pyruvate dehydrogenase complex"/>
    <property type="match status" value="1"/>
</dbReference>
<dbReference type="InterPro" id="IPR006255">
    <property type="entry name" value="SucB"/>
</dbReference>
<comment type="caution">
    <text evidence="16">The sequence shown here is derived from an EMBL/GenBank/DDBJ whole genome shotgun (WGS) entry which is preliminary data.</text>
</comment>
<evidence type="ECO:0000256" key="9">
    <source>
        <dbReference type="ARBA" id="ARBA00022823"/>
    </source>
</evidence>
<dbReference type="PANTHER" id="PTHR43416">
    <property type="entry name" value="DIHYDROLIPOYLLYSINE-RESIDUE SUCCINYLTRANSFERASE COMPONENT OF 2-OXOGLUTARATE DEHYDROGENASE COMPLEX, MITOCHONDRIAL-RELATED"/>
    <property type="match status" value="1"/>
</dbReference>
<dbReference type="GO" id="GO:0005829">
    <property type="term" value="C:cytosol"/>
    <property type="evidence" value="ECO:0007669"/>
    <property type="project" value="TreeGrafter"/>
</dbReference>
<accession>A0A418IC90</accession>
<dbReference type="Proteomes" id="UP000286317">
    <property type="component" value="Unassembled WGS sequence"/>
</dbReference>
<keyword evidence="17" id="KW-1185">Reference proteome</keyword>
<comment type="similarity">
    <text evidence="3 12">Belongs to the 2-oxoacid dehydrogenase family.</text>
</comment>
<evidence type="ECO:0000313" key="17">
    <source>
        <dbReference type="Proteomes" id="UP000286317"/>
    </source>
</evidence>
<dbReference type="SUPFAM" id="SSF47005">
    <property type="entry name" value="Peripheral subunit-binding domain of 2-oxo acid dehydrogenase complex"/>
    <property type="match status" value="1"/>
</dbReference>
<dbReference type="NCBIfam" id="NF004309">
    <property type="entry name" value="PRK05704.1"/>
    <property type="match status" value="1"/>
</dbReference>
<feature type="compositionally biased region" description="Low complexity" evidence="13">
    <location>
        <begin position="101"/>
        <end position="121"/>
    </location>
</feature>
<dbReference type="GO" id="GO:0004149">
    <property type="term" value="F:dihydrolipoyllysine-residue succinyltransferase activity"/>
    <property type="evidence" value="ECO:0007669"/>
    <property type="project" value="UniProtKB-UniRule"/>
</dbReference>
<evidence type="ECO:0000256" key="10">
    <source>
        <dbReference type="ARBA" id="ARBA00023315"/>
    </source>
</evidence>
<dbReference type="Gene3D" id="2.40.50.100">
    <property type="match status" value="1"/>
</dbReference>
<dbReference type="EMBL" id="QXUF01000130">
    <property type="protein sequence ID" value="RIM97165.1"/>
    <property type="molecule type" value="Genomic_DNA"/>
</dbReference>
<evidence type="ECO:0000259" key="14">
    <source>
        <dbReference type="PROSITE" id="PS50968"/>
    </source>
</evidence>
<feature type="compositionally biased region" description="Low complexity" evidence="13">
    <location>
        <begin position="163"/>
        <end position="173"/>
    </location>
</feature>
<comment type="subunit">
    <text evidence="4">Forms a 24-polypeptide structural core with octahedral symmetry. Part of the 2-oxoglutarate dehydrogenase (OGDH) complex composed of E1 (2-oxoglutarate dehydrogenase), E2 (dihydrolipoamide succinyltransferase) and E3 (dihydrolipoamide dehydrogenase); the complex contains multiple copies of the three enzymatic components (E1, E2 and E3).</text>
</comment>
<dbReference type="EC" id="2.3.1.61" evidence="5 12"/>
<feature type="region of interest" description="Disordered" evidence="13">
    <location>
        <begin position="73"/>
        <end position="203"/>
    </location>
</feature>
<dbReference type="GO" id="GO:0006099">
    <property type="term" value="P:tricarboxylic acid cycle"/>
    <property type="evidence" value="ECO:0007669"/>
    <property type="project" value="UniProtKB-UniRule"/>
</dbReference>
<name>A0A418IC90_9STAP</name>
<dbReference type="PROSITE" id="PS50968">
    <property type="entry name" value="BIOTINYL_LIPOYL"/>
    <property type="match status" value="1"/>
</dbReference>
<feature type="domain" description="Peripheral subunit-binding (PSBD)" evidence="15">
    <location>
        <begin position="128"/>
        <end position="164"/>
    </location>
</feature>
<organism evidence="16 17">
    <name type="scientific">Staphylococcus shinii</name>
    <dbReference type="NCBI Taxonomy" id="2912228"/>
    <lineage>
        <taxon>Bacteria</taxon>
        <taxon>Bacillati</taxon>
        <taxon>Bacillota</taxon>
        <taxon>Bacilli</taxon>
        <taxon>Bacillales</taxon>
        <taxon>Staphylococcaceae</taxon>
        <taxon>Staphylococcus</taxon>
    </lineage>
</organism>
<dbReference type="InterPro" id="IPR011053">
    <property type="entry name" value="Single_hybrid_motif"/>
</dbReference>
<dbReference type="Pfam" id="PF00198">
    <property type="entry name" value="2-oxoacid_dh"/>
    <property type="match status" value="1"/>
</dbReference>
<dbReference type="InterPro" id="IPR036625">
    <property type="entry name" value="E3-bd_dom_sf"/>
</dbReference>
<sequence>MPEVKVPELAESITEGTIAEWLKQVGDSVDKGEAIVELETDKVNVEVVSEEAGVLQELLADEGDTVEVGQAIAVVGEGSGNNTSESSTKQEDTKATDNSNKEQQPSESSESTGSKSEASSQDNGQRVNATPSARKYAREKGIDLSEVSPSSNDVVRKSHVDQSQKQSNTQQSQPAAKEETKKPAQQNPSKPVIREKMSRRKKTAAKKLLEVSNNTAMLTTFNEIDMTNVMDLRKRKKEQFIKDHDGTKLGFMSFFTKAAVAALKKYPEVNAEIDGDDMITKQYYDIGVAVSTEDGLLVPFVRDCDKKNFAEIEDEIGNLAKKARDKKLGLDDMVNGSFTITNGGIFGSMMSTPIINGSQAAILGMHSIITRPIAIDADTIENRPMMYIALSYDHRIIDGKEAVGFLKTIKELIENPEDLLLES</sequence>
<dbReference type="PROSITE" id="PS00189">
    <property type="entry name" value="LIPOYL"/>
    <property type="match status" value="1"/>
</dbReference>
<evidence type="ECO:0000256" key="6">
    <source>
        <dbReference type="ARBA" id="ARBA00019511"/>
    </source>
</evidence>
<comment type="catalytic activity">
    <reaction evidence="11 12">
        <text>N(6)-[(R)-dihydrolipoyl]-L-lysyl-[protein] + succinyl-CoA = N(6)-[(R)-S(8)-succinyldihydrolipoyl]-L-lysyl-[protein] + CoA</text>
        <dbReference type="Rhea" id="RHEA:15213"/>
        <dbReference type="Rhea" id="RHEA-COMP:10475"/>
        <dbReference type="Rhea" id="RHEA-COMP:20092"/>
        <dbReference type="ChEBI" id="CHEBI:57287"/>
        <dbReference type="ChEBI" id="CHEBI:57292"/>
        <dbReference type="ChEBI" id="CHEBI:83100"/>
        <dbReference type="ChEBI" id="CHEBI:83120"/>
        <dbReference type="EC" id="2.3.1.61"/>
    </reaction>
</comment>
<comment type="function">
    <text evidence="1 12">E2 component of the 2-oxoglutarate dehydrogenase (OGDH) complex which catalyzes the second step in the conversion of 2-oxoglutarate to succinyl-CoA and CO(2).</text>
</comment>
<evidence type="ECO:0000256" key="12">
    <source>
        <dbReference type="RuleBase" id="RU361138"/>
    </source>
</evidence>
<dbReference type="GO" id="GO:0033512">
    <property type="term" value="P:L-lysine catabolic process to acetyl-CoA via saccharopine"/>
    <property type="evidence" value="ECO:0007669"/>
    <property type="project" value="UniProtKB-UniRule"/>
</dbReference>
<dbReference type="UniPathway" id="UPA00868">
    <property type="reaction ID" value="UER00840"/>
</dbReference>
<dbReference type="Gene3D" id="4.10.320.10">
    <property type="entry name" value="E3-binding domain"/>
    <property type="match status" value="1"/>
</dbReference>
<evidence type="ECO:0000313" key="16">
    <source>
        <dbReference type="EMBL" id="RIM97165.1"/>
    </source>
</evidence>
<dbReference type="AlphaFoldDB" id="A0A418IC90"/>
<evidence type="ECO:0000256" key="4">
    <source>
        <dbReference type="ARBA" id="ARBA00011666"/>
    </source>
</evidence>
<dbReference type="InterPro" id="IPR050537">
    <property type="entry name" value="2-oxoacid_dehydrogenase"/>
</dbReference>
<evidence type="ECO:0000256" key="11">
    <source>
        <dbReference type="ARBA" id="ARBA00052761"/>
    </source>
</evidence>
<dbReference type="NCBIfam" id="TIGR01347">
    <property type="entry name" value="sucB"/>
    <property type="match status" value="1"/>
</dbReference>
<comment type="cofactor">
    <cofactor evidence="12">
        <name>(R)-lipoate</name>
        <dbReference type="ChEBI" id="CHEBI:83088"/>
    </cofactor>
    <text evidence="12">Binds 1 lipoyl cofactor covalently.</text>
</comment>
<dbReference type="CDD" id="cd06849">
    <property type="entry name" value="lipoyl_domain"/>
    <property type="match status" value="1"/>
</dbReference>
<dbReference type="OrthoDB" id="9805770at2"/>
<keyword evidence="7 12" id="KW-0816">Tricarboxylic acid cycle</keyword>
<feature type="domain" description="Lipoyl-binding" evidence="14">
    <location>
        <begin position="1"/>
        <end position="76"/>
    </location>
</feature>
<dbReference type="InterPro" id="IPR004167">
    <property type="entry name" value="PSBD"/>
</dbReference>
<feature type="compositionally biased region" description="Polar residues" evidence="13">
    <location>
        <begin position="122"/>
        <end position="131"/>
    </location>
</feature>
<proteinExistence type="inferred from homology"/>
<dbReference type="InterPro" id="IPR003016">
    <property type="entry name" value="2-oxoA_DH_lipoyl-BS"/>
</dbReference>
<keyword evidence="10 12" id="KW-0012">Acyltransferase</keyword>
<keyword evidence="8 12" id="KW-0808">Transferase</keyword>
<dbReference type="Gene3D" id="3.30.559.10">
    <property type="entry name" value="Chloramphenicol acetyltransferase-like domain"/>
    <property type="match status" value="1"/>
</dbReference>
<dbReference type="InterPro" id="IPR001078">
    <property type="entry name" value="2-oxoacid_DH_actylTfrase"/>
</dbReference>
<gene>
    <name evidence="16" type="primary">sucB</name>
    <name evidence="16" type="ORF">BU112_13075</name>
</gene>
<dbReference type="GO" id="GO:0045252">
    <property type="term" value="C:oxoglutarate dehydrogenase complex"/>
    <property type="evidence" value="ECO:0007669"/>
    <property type="project" value="UniProtKB-UniRule"/>
</dbReference>
<dbReference type="Pfam" id="PF00364">
    <property type="entry name" value="Biotin_lipoyl"/>
    <property type="match status" value="1"/>
</dbReference>
<evidence type="ECO:0000256" key="3">
    <source>
        <dbReference type="ARBA" id="ARBA00007317"/>
    </source>
</evidence>
<dbReference type="PROSITE" id="PS51826">
    <property type="entry name" value="PSBD"/>
    <property type="match status" value="1"/>
</dbReference>
<dbReference type="RefSeq" id="WP_119585818.1">
    <property type="nucleotide sequence ID" value="NZ_JAWVBH010000001.1"/>
</dbReference>
<keyword evidence="9 12" id="KW-0450">Lipoyl</keyword>
<evidence type="ECO:0000256" key="5">
    <source>
        <dbReference type="ARBA" id="ARBA00012945"/>
    </source>
</evidence>
<dbReference type="SUPFAM" id="SSF51230">
    <property type="entry name" value="Single hybrid motif"/>
    <property type="match status" value="1"/>
</dbReference>
<comment type="pathway">
    <text evidence="2 12">Amino-acid degradation; L-lysine degradation via saccharopine pathway; glutaryl-CoA from L-lysine: step 6/6.</text>
</comment>
<evidence type="ECO:0000256" key="1">
    <source>
        <dbReference type="ARBA" id="ARBA00004052"/>
    </source>
</evidence>
<protein>
    <recommendedName>
        <fullName evidence="6 12">Dihydrolipoyllysine-residue succinyltransferase component of 2-oxoglutarate dehydrogenase complex</fullName>
        <ecNumber evidence="5 12">2.3.1.61</ecNumber>
    </recommendedName>
    <alternativeName>
        <fullName evidence="12">2-oxoglutarate dehydrogenase complex component E2</fullName>
    </alternativeName>
</protein>
<dbReference type="SUPFAM" id="SSF52777">
    <property type="entry name" value="CoA-dependent acyltransferases"/>
    <property type="match status" value="1"/>
</dbReference>
<dbReference type="InterPro" id="IPR000089">
    <property type="entry name" value="Biotin_lipoyl"/>
</dbReference>
<evidence type="ECO:0000256" key="13">
    <source>
        <dbReference type="SAM" id="MobiDB-lite"/>
    </source>
</evidence>
<dbReference type="InterPro" id="IPR023213">
    <property type="entry name" value="CAT-like_dom_sf"/>
</dbReference>